<evidence type="ECO:0000259" key="5">
    <source>
        <dbReference type="Pfam" id="PF14683"/>
    </source>
</evidence>
<feature type="transmembrane region" description="Helical" evidence="4">
    <location>
        <begin position="40"/>
        <end position="60"/>
    </location>
</feature>
<keyword evidence="4" id="KW-1133">Transmembrane helix</keyword>
<name>A0A4Z1PEQ3_9PEZI</name>
<dbReference type="Proteomes" id="UP000298493">
    <property type="component" value="Unassembled WGS sequence"/>
</dbReference>
<dbReference type="SUPFAM" id="SSF49452">
    <property type="entry name" value="Starch-binding domain-like"/>
    <property type="match status" value="1"/>
</dbReference>
<dbReference type="PANTHER" id="PTHR32018">
    <property type="entry name" value="RHAMNOGALACTURONATE LYASE FAMILY PROTEIN"/>
    <property type="match status" value="1"/>
</dbReference>
<evidence type="ECO:0000313" key="7">
    <source>
        <dbReference type="EMBL" id="TID25989.1"/>
    </source>
</evidence>
<feature type="transmembrane region" description="Helical" evidence="4">
    <location>
        <begin position="6"/>
        <end position="28"/>
    </location>
</feature>
<dbReference type="InterPro" id="IPR013784">
    <property type="entry name" value="Carb-bd-like_fold"/>
</dbReference>
<dbReference type="GO" id="GO:0030246">
    <property type="term" value="F:carbohydrate binding"/>
    <property type="evidence" value="ECO:0007669"/>
    <property type="project" value="InterPro"/>
</dbReference>
<dbReference type="Gene3D" id="2.60.40.1120">
    <property type="entry name" value="Carboxypeptidase-like, regulatory domain"/>
    <property type="match status" value="1"/>
</dbReference>
<reference evidence="7 8" key="1">
    <citation type="submission" date="2019-04" db="EMBL/GenBank/DDBJ databases">
        <title>High contiguity whole genome sequence and gene annotation resource for two Venturia nashicola isolates.</title>
        <authorList>
            <person name="Prokchorchik M."/>
            <person name="Won K."/>
            <person name="Lee Y."/>
            <person name="Choi E.D."/>
            <person name="Segonzac C."/>
            <person name="Sohn K.H."/>
        </authorList>
    </citation>
    <scope>NUCLEOTIDE SEQUENCE [LARGE SCALE GENOMIC DNA]</scope>
    <source>
        <strain evidence="7 8">PRI2</strain>
    </source>
</reference>
<organism evidence="7 8">
    <name type="scientific">Venturia nashicola</name>
    <dbReference type="NCBI Taxonomy" id="86259"/>
    <lineage>
        <taxon>Eukaryota</taxon>
        <taxon>Fungi</taxon>
        <taxon>Dikarya</taxon>
        <taxon>Ascomycota</taxon>
        <taxon>Pezizomycotina</taxon>
        <taxon>Dothideomycetes</taxon>
        <taxon>Pleosporomycetidae</taxon>
        <taxon>Venturiales</taxon>
        <taxon>Venturiaceae</taxon>
        <taxon>Venturia</taxon>
    </lineage>
</organism>
<evidence type="ECO:0000256" key="1">
    <source>
        <dbReference type="ARBA" id="ARBA00022729"/>
    </source>
</evidence>
<keyword evidence="1" id="KW-0732">Signal</keyword>
<dbReference type="GO" id="GO:0016829">
    <property type="term" value="F:lyase activity"/>
    <property type="evidence" value="ECO:0007669"/>
    <property type="project" value="UniProtKB-KW"/>
</dbReference>
<keyword evidence="4" id="KW-0812">Transmembrane</keyword>
<dbReference type="InterPro" id="IPR051850">
    <property type="entry name" value="Polysacch_Lyase_4"/>
</dbReference>
<evidence type="ECO:0000313" key="8">
    <source>
        <dbReference type="Proteomes" id="UP000298493"/>
    </source>
</evidence>
<keyword evidence="7" id="KW-0456">Lyase</keyword>
<keyword evidence="2" id="KW-0119">Carbohydrate metabolism</keyword>
<comment type="caution">
    <text evidence="7">The sequence shown here is derived from an EMBL/GenBank/DDBJ whole genome shotgun (WGS) entry which is preliminary data.</text>
</comment>
<dbReference type="Pfam" id="PF14686">
    <property type="entry name" value="fn3_3"/>
    <property type="match status" value="1"/>
</dbReference>
<dbReference type="Pfam" id="PF14683">
    <property type="entry name" value="CBM-like"/>
    <property type="match status" value="1"/>
</dbReference>
<evidence type="ECO:0000256" key="3">
    <source>
        <dbReference type="ARBA" id="ARBA00023326"/>
    </source>
</evidence>
<protein>
    <submittedName>
        <fullName evidence="7">Rhamnogalacturonate lyase</fullName>
    </submittedName>
</protein>
<dbReference type="InterPro" id="IPR036259">
    <property type="entry name" value="MFS_trans_sf"/>
</dbReference>
<dbReference type="AlphaFoldDB" id="A0A4Z1PEQ3"/>
<evidence type="ECO:0000259" key="6">
    <source>
        <dbReference type="Pfam" id="PF14686"/>
    </source>
</evidence>
<dbReference type="GO" id="GO:0000272">
    <property type="term" value="P:polysaccharide catabolic process"/>
    <property type="evidence" value="ECO:0007669"/>
    <property type="project" value="UniProtKB-KW"/>
</dbReference>
<sequence>MLGFRLGLFAGMFQIAGAFSGLFAYGIFKINSSRFKDWQLLFLIEVGATLFMAIVSFIVLPRRLDTAWFLTPEQRAHAERRIQIDCPTVDRDGNPVGDDHKVTKQNVLDAFSDWRILLVICCNIASVLPVSVFSVFMPLIVRGMGYEALEANLMSVTPFVAAVRQQKSITANFLATKLSGVKKHAVMFSRVPQLFTLALYLGNTVAKGPFLTQTNTSSWIFGNDHWNLTQGPNYATKLFSTIVPGKDLVGTAKGHYLDSSSPALFTSASIVSQDDNYVDISFASAKFDLHWVIFDDLQGAYQYVVNKNSPWTSIIRNVWRFDPDLFLNARTHIKDDVLPPFALYDDATEVQDETFQLPNGTTITKYDWSNFERERDFYGVYGPGVVGSWWIHPSTEYFPGNQLSQTLTVHRESNTGDAVQLNVFQDTSHFRVGNDTLPPVGKIWGPWLWYLNNGSKEDVSNRRLQELRTFPYPWLNNTAYHSRGEITGTLTLSDGRPAAKASIFLGDTNTSIRPLIQGTNYYYTTQAATDGSFSLSNVRTGDYSLYAWSDGGSLADVYTNFTLTPIKVTPGNTLALGKLTWDLPQNLTPIFRLGSFDKKASEFANGGLPYAFNITSLSPANLNYTIGSSTPSKDWYYASSALGIWNIVFNISASDLRNHTSAVLSISLAGYSQNTIMEISVNGFELGTAGKDILGSDPALYRSGRISGEWRFLQYVIDASELVEGRNSVGFRVTRETKLRGFMWDCVLLEWRD</sequence>
<evidence type="ECO:0000256" key="2">
    <source>
        <dbReference type="ARBA" id="ARBA00023277"/>
    </source>
</evidence>
<feature type="transmembrane region" description="Helical" evidence="4">
    <location>
        <begin position="116"/>
        <end position="141"/>
    </location>
</feature>
<feature type="domain" description="Rhamnogalacturonan lyase" evidence="5">
    <location>
        <begin position="590"/>
        <end position="748"/>
    </location>
</feature>
<keyword evidence="8" id="KW-1185">Reference proteome</keyword>
<evidence type="ECO:0000256" key="4">
    <source>
        <dbReference type="SAM" id="Phobius"/>
    </source>
</evidence>
<accession>A0A4Z1PEQ3</accession>
<proteinExistence type="predicted"/>
<dbReference type="InterPro" id="IPR008979">
    <property type="entry name" value="Galactose-bd-like_sf"/>
</dbReference>
<dbReference type="InterPro" id="IPR014718">
    <property type="entry name" value="GH-type_carb-bd"/>
</dbReference>
<dbReference type="InterPro" id="IPR029411">
    <property type="entry name" value="RG-lyase_III"/>
</dbReference>
<dbReference type="Gene3D" id="2.60.120.260">
    <property type="entry name" value="Galactose-binding domain-like"/>
    <property type="match status" value="1"/>
</dbReference>
<dbReference type="CDD" id="cd10320">
    <property type="entry name" value="RGL4_N"/>
    <property type="match status" value="1"/>
</dbReference>
<dbReference type="InterPro" id="IPR029413">
    <property type="entry name" value="RG-lyase_II"/>
</dbReference>
<dbReference type="PANTHER" id="PTHR32018:SF1">
    <property type="entry name" value="RHAMNOGALACTURONAN ENDOLYASE"/>
    <property type="match status" value="1"/>
</dbReference>
<keyword evidence="3" id="KW-0624">Polysaccharide degradation</keyword>
<keyword evidence="4" id="KW-0472">Membrane</keyword>
<gene>
    <name evidence="7" type="ORF">E6O75_ATG03852</name>
</gene>
<dbReference type="SUPFAM" id="SSF49785">
    <property type="entry name" value="Galactose-binding domain-like"/>
    <property type="match status" value="1"/>
</dbReference>
<dbReference type="CDD" id="cd10316">
    <property type="entry name" value="RGL4_M"/>
    <property type="match status" value="1"/>
</dbReference>
<dbReference type="EMBL" id="SNSC02000003">
    <property type="protein sequence ID" value="TID25989.1"/>
    <property type="molecule type" value="Genomic_DNA"/>
</dbReference>
<dbReference type="Gene3D" id="1.20.1250.20">
    <property type="entry name" value="MFS general substrate transporter like domains"/>
    <property type="match status" value="1"/>
</dbReference>
<dbReference type="SUPFAM" id="SSF103473">
    <property type="entry name" value="MFS general substrate transporter"/>
    <property type="match status" value="1"/>
</dbReference>
<feature type="domain" description="Rhamnogalacturonan lyase" evidence="6">
    <location>
        <begin position="507"/>
        <end position="574"/>
    </location>
</feature>
<dbReference type="Gene3D" id="2.70.98.10">
    <property type="match status" value="1"/>
</dbReference>